<sequence length="39" mass="4516">VSFLLMATIGWIVFAARFRGAQQQGEEGPDRAPLWRRRK</sequence>
<comment type="caution">
    <text evidence="1">The sequence shown here is derived from an EMBL/GenBank/DDBJ whole genome shotgun (WGS) entry which is preliminary data.</text>
</comment>
<reference evidence="1 2" key="1">
    <citation type="journal article" date="2013" name="Genome Announc.">
        <title>Draft Genome Sequence of Rhodococcus opacus Strain M213 Shows a Diverse Catabolic Potential.</title>
        <authorList>
            <person name="Pathak A."/>
            <person name="Green S.J."/>
            <person name="Ogram A."/>
            <person name="Chauhan A."/>
        </authorList>
    </citation>
    <scope>NUCLEOTIDE SEQUENCE [LARGE SCALE GENOMIC DNA]</scope>
    <source>
        <strain evidence="1 2">M213</strain>
    </source>
</reference>
<name>K8XL31_RHOOP</name>
<dbReference type="AlphaFoldDB" id="K8XL31"/>
<dbReference type="Proteomes" id="UP000005951">
    <property type="component" value="Unassembled WGS sequence"/>
</dbReference>
<dbReference type="EMBL" id="AJYC02000055">
    <property type="protein sequence ID" value="EKT81506.1"/>
    <property type="molecule type" value="Genomic_DNA"/>
</dbReference>
<protein>
    <submittedName>
        <fullName evidence="1">Uncharacterized protein</fullName>
    </submittedName>
</protein>
<evidence type="ECO:0000313" key="1">
    <source>
        <dbReference type="EMBL" id="EKT81506.1"/>
    </source>
</evidence>
<proteinExistence type="predicted"/>
<gene>
    <name evidence="1" type="ORF">WSS_A16746</name>
</gene>
<accession>K8XL31</accession>
<organism evidence="1 2">
    <name type="scientific">Rhodococcus opacus M213</name>
    <dbReference type="NCBI Taxonomy" id="1129896"/>
    <lineage>
        <taxon>Bacteria</taxon>
        <taxon>Bacillati</taxon>
        <taxon>Actinomycetota</taxon>
        <taxon>Actinomycetes</taxon>
        <taxon>Mycobacteriales</taxon>
        <taxon>Nocardiaceae</taxon>
        <taxon>Rhodococcus</taxon>
    </lineage>
</organism>
<feature type="non-terminal residue" evidence="1">
    <location>
        <position position="1"/>
    </location>
</feature>
<evidence type="ECO:0000313" key="2">
    <source>
        <dbReference type="Proteomes" id="UP000005951"/>
    </source>
</evidence>